<proteinExistence type="predicted"/>
<accession>A0ABV6YYU4</accession>
<dbReference type="Gene3D" id="3.40.190.10">
    <property type="entry name" value="Periplasmic binding protein-like II"/>
    <property type="match status" value="2"/>
</dbReference>
<keyword evidence="1" id="KW-0732">Signal</keyword>
<organism evidence="2 3">
    <name type="scientific">candidate division CSSED10-310 bacterium</name>
    <dbReference type="NCBI Taxonomy" id="2855610"/>
    <lineage>
        <taxon>Bacteria</taxon>
        <taxon>Bacteria division CSSED10-310</taxon>
    </lineage>
</organism>
<dbReference type="EMBL" id="JBHPBY010000182">
    <property type="protein sequence ID" value="MFC1851367.1"/>
    <property type="molecule type" value="Genomic_DNA"/>
</dbReference>
<evidence type="ECO:0000313" key="2">
    <source>
        <dbReference type="EMBL" id="MFC1851367.1"/>
    </source>
</evidence>
<gene>
    <name evidence="2" type="ORF">ACFL27_14310</name>
</gene>
<feature type="chain" id="PRO_5046988242" evidence="1">
    <location>
        <begin position="21"/>
        <end position="293"/>
    </location>
</feature>
<evidence type="ECO:0000256" key="1">
    <source>
        <dbReference type="SAM" id="SignalP"/>
    </source>
</evidence>
<sequence length="293" mass="33480">MKRSSILLFYVFAVFHAAVAQDAQKLLLPADDYLTIAFFQPDTTANPVEGNAAMRWWGDLMSKEIGKRIETRFFVNLADFENYLDTNKVEIAILNPLYIIENHKKRNIVPKIIAIRAGKPYYERAIIVGKDKEIKDIADLQGGILITTQLGDRIVDFIETIEFQGKINLKKTFSKVILETNPRFCLSKLTEKQADAALIPLKNYEILMDLLPDLRKSTRVLRTSQKIPLAAGCYFADVTNEQEMKPIFEAALNIHKTPTGQQAMMIFKAERWEEVSMKIFQPLVQALQKSHND</sequence>
<evidence type="ECO:0000313" key="3">
    <source>
        <dbReference type="Proteomes" id="UP001594351"/>
    </source>
</evidence>
<keyword evidence="3" id="KW-1185">Reference proteome</keyword>
<protein>
    <submittedName>
        <fullName evidence="2">Phosphate/phosphite/phosphonate ABC transporter substrate-binding protein</fullName>
    </submittedName>
</protein>
<name>A0ABV6YYU4_UNCC1</name>
<comment type="caution">
    <text evidence="2">The sequence shown here is derived from an EMBL/GenBank/DDBJ whole genome shotgun (WGS) entry which is preliminary data.</text>
</comment>
<feature type="signal peptide" evidence="1">
    <location>
        <begin position="1"/>
        <end position="20"/>
    </location>
</feature>
<reference evidence="2 3" key="1">
    <citation type="submission" date="2024-09" db="EMBL/GenBank/DDBJ databases">
        <title>Laminarin stimulates single cell rates of sulfate reduction while oxygen inhibits transcriptomic activity in coastal marine sediment.</title>
        <authorList>
            <person name="Lindsay M."/>
            <person name="Orcutt B."/>
            <person name="Emerson D."/>
            <person name="Stepanauskas R."/>
            <person name="D'Angelo T."/>
        </authorList>
    </citation>
    <scope>NUCLEOTIDE SEQUENCE [LARGE SCALE GENOMIC DNA]</scope>
    <source>
        <strain evidence="2">SAG AM-311-K15</strain>
    </source>
</reference>
<dbReference type="Pfam" id="PF12974">
    <property type="entry name" value="Phosphonate-bd"/>
    <property type="match status" value="1"/>
</dbReference>
<dbReference type="Proteomes" id="UP001594351">
    <property type="component" value="Unassembled WGS sequence"/>
</dbReference>
<dbReference type="SUPFAM" id="SSF53850">
    <property type="entry name" value="Periplasmic binding protein-like II"/>
    <property type="match status" value="1"/>
</dbReference>